<organism evidence="3 4">
    <name type="scientific">Mycena metata</name>
    <dbReference type="NCBI Taxonomy" id="1033252"/>
    <lineage>
        <taxon>Eukaryota</taxon>
        <taxon>Fungi</taxon>
        <taxon>Dikarya</taxon>
        <taxon>Basidiomycota</taxon>
        <taxon>Agaricomycotina</taxon>
        <taxon>Agaricomycetes</taxon>
        <taxon>Agaricomycetidae</taxon>
        <taxon>Agaricales</taxon>
        <taxon>Marasmiineae</taxon>
        <taxon>Mycenaceae</taxon>
        <taxon>Mycena</taxon>
    </lineage>
</organism>
<sequence>MLRPSDVSIYLRWAVSPNAVLTLLLAPILLSVPTHYLLPHLPLPPHGRSTSNSPDSPAGPGPPSPPTPSSPSSSSPTPRPRCMPPPPFSSAIATLFTHTHTQLYLKGPLDIPLLLWTIVLCSYLRLVFTREVFPKVAKWWRIKREGKVARFGEQGYAVVYFAVVGVGGAQTLLLTPAPWFHTPAFWVGYSHTGTHLSGAMKRYYVLQIGYWVLGAAVGGTCDFDF</sequence>
<feature type="transmembrane region" description="Helical" evidence="2">
    <location>
        <begin position="20"/>
        <end position="38"/>
    </location>
</feature>
<dbReference type="Proteomes" id="UP001215598">
    <property type="component" value="Unassembled WGS sequence"/>
</dbReference>
<keyword evidence="2" id="KW-0472">Membrane</keyword>
<name>A0AAD7E067_9AGAR</name>
<evidence type="ECO:0000313" key="4">
    <source>
        <dbReference type="Proteomes" id="UP001215598"/>
    </source>
</evidence>
<evidence type="ECO:0000256" key="2">
    <source>
        <dbReference type="SAM" id="Phobius"/>
    </source>
</evidence>
<keyword evidence="4" id="KW-1185">Reference proteome</keyword>
<proteinExistence type="predicted"/>
<keyword evidence="2" id="KW-1133">Transmembrane helix</keyword>
<evidence type="ECO:0000256" key="1">
    <source>
        <dbReference type="SAM" id="MobiDB-lite"/>
    </source>
</evidence>
<dbReference type="EMBL" id="JARKIB010000519">
    <property type="protein sequence ID" value="KAJ7702095.1"/>
    <property type="molecule type" value="Genomic_DNA"/>
</dbReference>
<feature type="transmembrane region" description="Helical" evidence="2">
    <location>
        <begin position="154"/>
        <end position="173"/>
    </location>
</feature>
<feature type="region of interest" description="Disordered" evidence="1">
    <location>
        <begin position="46"/>
        <end position="83"/>
    </location>
</feature>
<gene>
    <name evidence="3" type="ORF">B0H16DRAFT_743098</name>
</gene>
<dbReference type="AlphaFoldDB" id="A0AAD7E067"/>
<keyword evidence="2" id="KW-0812">Transmembrane</keyword>
<feature type="compositionally biased region" description="Pro residues" evidence="1">
    <location>
        <begin position="57"/>
        <end position="69"/>
    </location>
</feature>
<comment type="caution">
    <text evidence="3">The sequence shown here is derived from an EMBL/GenBank/DDBJ whole genome shotgun (WGS) entry which is preliminary data.</text>
</comment>
<reference evidence="3" key="1">
    <citation type="submission" date="2023-03" db="EMBL/GenBank/DDBJ databases">
        <title>Massive genome expansion in bonnet fungi (Mycena s.s.) driven by repeated elements and novel gene families across ecological guilds.</title>
        <authorList>
            <consortium name="Lawrence Berkeley National Laboratory"/>
            <person name="Harder C.B."/>
            <person name="Miyauchi S."/>
            <person name="Viragh M."/>
            <person name="Kuo A."/>
            <person name="Thoen E."/>
            <person name="Andreopoulos B."/>
            <person name="Lu D."/>
            <person name="Skrede I."/>
            <person name="Drula E."/>
            <person name="Henrissat B."/>
            <person name="Morin E."/>
            <person name="Kohler A."/>
            <person name="Barry K."/>
            <person name="LaButti K."/>
            <person name="Morin E."/>
            <person name="Salamov A."/>
            <person name="Lipzen A."/>
            <person name="Mereny Z."/>
            <person name="Hegedus B."/>
            <person name="Baldrian P."/>
            <person name="Stursova M."/>
            <person name="Weitz H."/>
            <person name="Taylor A."/>
            <person name="Grigoriev I.V."/>
            <person name="Nagy L.G."/>
            <person name="Martin F."/>
            <person name="Kauserud H."/>
        </authorList>
    </citation>
    <scope>NUCLEOTIDE SEQUENCE</scope>
    <source>
        <strain evidence="3">CBHHK182m</strain>
    </source>
</reference>
<feature type="transmembrane region" description="Helical" evidence="2">
    <location>
        <begin position="113"/>
        <end position="133"/>
    </location>
</feature>
<evidence type="ECO:0000313" key="3">
    <source>
        <dbReference type="EMBL" id="KAJ7702095.1"/>
    </source>
</evidence>
<accession>A0AAD7E067</accession>
<protein>
    <submittedName>
        <fullName evidence="3">Uncharacterized protein</fullName>
    </submittedName>
</protein>